<comment type="caution">
    <text evidence="3">The sequence shown here is derived from an EMBL/GenBank/DDBJ whole genome shotgun (WGS) entry which is preliminary data.</text>
</comment>
<sequence>MEPPPDPRSRDDRGSATLLPAPQGETRPRPPWCRSSVWARLKGNSRLERSSSGGRTEKPSGRSATREHLERTRGLSPGTRAQKQCDTHGSPGDQRPPHGVLAVRTAPHHHHAEVQRPLQVVGQQRALEAQHPPAGQLVAAGEGPGRLPAAGLHPERPGAVVPRPGAPGVGRPPRDALGPRPVDVGRGIERLFYVSSGLHTLVLLVLVLLVLVLLVLVLLVLVLLVLVLVLVLVLLVLVLQTGLLAVVRSTWFLRSPLQASSSLRSSVTLHRCDGGAGLGPAVTHGDDGGVTAWSDTRTRSILHELLPRDNVDSEVRGQT</sequence>
<keyword evidence="4" id="KW-1185">Reference proteome</keyword>
<organism evidence="3 4">
    <name type="scientific">Liparis tanakae</name>
    <name type="common">Tanaka's snailfish</name>
    <dbReference type="NCBI Taxonomy" id="230148"/>
    <lineage>
        <taxon>Eukaryota</taxon>
        <taxon>Metazoa</taxon>
        <taxon>Chordata</taxon>
        <taxon>Craniata</taxon>
        <taxon>Vertebrata</taxon>
        <taxon>Euteleostomi</taxon>
        <taxon>Actinopterygii</taxon>
        <taxon>Neopterygii</taxon>
        <taxon>Teleostei</taxon>
        <taxon>Neoteleostei</taxon>
        <taxon>Acanthomorphata</taxon>
        <taxon>Eupercaria</taxon>
        <taxon>Perciformes</taxon>
        <taxon>Cottioidei</taxon>
        <taxon>Cottales</taxon>
        <taxon>Liparidae</taxon>
        <taxon>Liparis</taxon>
    </lineage>
</organism>
<keyword evidence="2" id="KW-0812">Transmembrane</keyword>
<accession>A0A4Z2F6X5</accession>
<gene>
    <name evidence="3" type="ORF">EYF80_053718</name>
</gene>
<keyword evidence="2" id="KW-1133">Transmembrane helix</keyword>
<feature type="transmembrane region" description="Helical" evidence="2">
    <location>
        <begin position="227"/>
        <end position="247"/>
    </location>
</feature>
<feature type="transmembrane region" description="Helical" evidence="2">
    <location>
        <begin position="200"/>
        <end position="221"/>
    </location>
</feature>
<evidence type="ECO:0000256" key="1">
    <source>
        <dbReference type="SAM" id="MobiDB-lite"/>
    </source>
</evidence>
<feature type="region of interest" description="Disordered" evidence="1">
    <location>
        <begin position="1"/>
        <end position="100"/>
    </location>
</feature>
<feature type="compositionally biased region" description="Basic and acidic residues" evidence="1">
    <location>
        <begin position="45"/>
        <end position="73"/>
    </location>
</feature>
<evidence type="ECO:0000313" key="3">
    <source>
        <dbReference type="EMBL" id="TNN36112.1"/>
    </source>
</evidence>
<evidence type="ECO:0000256" key="2">
    <source>
        <dbReference type="SAM" id="Phobius"/>
    </source>
</evidence>
<keyword evidence="2" id="KW-0472">Membrane</keyword>
<reference evidence="3 4" key="1">
    <citation type="submission" date="2019-03" db="EMBL/GenBank/DDBJ databases">
        <title>First draft genome of Liparis tanakae, snailfish: a comprehensive survey of snailfish specific genes.</title>
        <authorList>
            <person name="Kim W."/>
            <person name="Song I."/>
            <person name="Jeong J.-H."/>
            <person name="Kim D."/>
            <person name="Kim S."/>
            <person name="Ryu S."/>
            <person name="Song J.Y."/>
            <person name="Lee S.K."/>
        </authorList>
    </citation>
    <scope>NUCLEOTIDE SEQUENCE [LARGE SCALE GENOMIC DNA]</scope>
    <source>
        <tissue evidence="3">Muscle</tissue>
    </source>
</reference>
<protein>
    <submittedName>
        <fullName evidence="3">Uncharacterized protein</fullName>
    </submittedName>
</protein>
<feature type="compositionally biased region" description="Basic and acidic residues" evidence="1">
    <location>
        <begin position="1"/>
        <end position="14"/>
    </location>
</feature>
<dbReference type="Proteomes" id="UP000314294">
    <property type="component" value="Unassembled WGS sequence"/>
</dbReference>
<dbReference type="AlphaFoldDB" id="A0A4Z2F6X5"/>
<evidence type="ECO:0000313" key="4">
    <source>
        <dbReference type="Proteomes" id="UP000314294"/>
    </source>
</evidence>
<dbReference type="EMBL" id="SRLO01001659">
    <property type="protein sequence ID" value="TNN36112.1"/>
    <property type="molecule type" value="Genomic_DNA"/>
</dbReference>
<proteinExistence type="predicted"/>
<feature type="region of interest" description="Disordered" evidence="1">
    <location>
        <begin position="136"/>
        <end position="180"/>
    </location>
</feature>
<name>A0A4Z2F6X5_9TELE</name>